<evidence type="ECO:0000259" key="6">
    <source>
        <dbReference type="PROSITE" id="PS50089"/>
    </source>
</evidence>
<dbReference type="PROSITE" id="PS50089">
    <property type="entry name" value="ZF_RING_2"/>
    <property type="match status" value="1"/>
</dbReference>
<evidence type="ECO:0000256" key="2">
    <source>
        <dbReference type="ARBA" id="ARBA00022771"/>
    </source>
</evidence>
<feature type="region of interest" description="Disordered" evidence="5">
    <location>
        <begin position="213"/>
        <end position="241"/>
    </location>
</feature>
<feature type="compositionally biased region" description="Gly residues" evidence="5">
    <location>
        <begin position="228"/>
        <end position="237"/>
    </location>
</feature>
<dbReference type="Proteomes" id="UP001222027">
    <property type="component" value="Unassembled WGS sequence"/>
</dbReference>
<dbReference type="SUPFAM" id="SSF57850">
    <property type="entry name" value="RING/U-box"/>
    <property type="match status" value="1"/>
</dbReference>
<comment type="caution">
    <text evidence="7">The sequence shown here is derived from an EMBL/GenBank/DDBJ whole genome shotgun (WGS) entry which is preliminary data.</text>
</comment>
<evidence type="ECO:0000256" key="1">
    <source>
        <dbReference type="ARBA" id="ARBA00022723"/>
    </source>
</evidence>
<dbReference type="GO" id="GO:0016567">
    <property type="term" value="P:protein ubiquitination"/>
    <property type="evidence" value="ECO:0007669"/>
    <property type="project" value="TreeGrafter"/>
</dbReference>
<keyword evidence="8" id="KW-1185">Reference proteome</keyword>
<feature type="region of interest" description="Disordered" evidence="5">
    <location>
        <begin position="179"/>
        <end position="199"/>
    </location>
</feature>
<dbReference type="Gene3D" id="3.30.40.10">
    <property type="entry name" value="Zinc/RING finger domain, C3HC4 (zinc finger)"/>
    <property type="match status" value="1"/>
</dbReference>
<protein>
    <recommendedName>
        <fullName evidence="6">RING-type domain-containing protein</fullName>
    </recommendedName>
</protein>
<keyword evidence="1" id="KW-0479">Metal-binding</keyword>
<reference evidence="7 8" key="1">
    <citation type="submission" date="2022-12" db="EMBL/GenBank/DDBJ databases">
        <title>Chromosome-scale assembly of the Ensete ventricosum genome.</title>
        <authorList>
            <person name="Dussert Y."/>
            <person name="Stocks J."/>
            <person name="Wendawek A."/>
            <person name="Woldeyes F."/>
            <person name="Nichols R.A."/>
            <person name="Borrell J.S."/>
        </authorList>
    </citation>
    <scope>NUCLEOTIDE SEQUENCE [LARGE SCALE GENOMIC DNA]</scope>
    <source>
        <strain evidence="8">cv. Maze</strain>
        <tissue evidence="7">Seeds</tissue>
    </source>
</reference>
<dbReference type="GO" id="GO:0008270">
    <property type="term" value="F:zinc ion binding"/>
    <property type="evidence" value="ECO:0007669"/>
    <property type="project" value="UniProtKB-KW"/>
</dbReference>
<evidence type="ECO:0000313" key="8">
    <source>
        <dbReference type="Proteomes" id="UP001222027"/>
    </source>
</evidence>
<dbReference type="EMBL" id="JAQQAF010000006">
    <property type="protein sequence ID" value="KAJ8477469.1"/>
    <property type="molecule type" value="Genomic_DNA"/>
</dbReference>
<sequence>MAAGRGYTSGRLEQLMSGGGGGGDGTTRGLVQVILGVVGPSQEVAGEDRSPPDRIVLVNPVTQGMVVLQGDPDLMAEILSERGVGDGGRGAGDPPPASKESIEAMRTVSVEEGEGMRQEECPVCLDELVEGGKEASAAAAVVVVREMPCGHRFHEGCIVKWLGMNGSCPVCRFRMPPEEGGDPKKDDGEGEGAENDEQRRRIRGMWLTIVYRRGRGEISDQPSQSPGEEGGGRGYSGGDAAAAGYGRRIHVMKHYEAWNSPVPSHKEDSRMGREMTEMEMDYPEPGANTNPRGGAIFGSPPPSPPVH</sequence>
<accession>A0AAV8QCD8</accession>
<evidence type="ECO:0000256" key="4">
    <source>
        <dbReference type="PROSITE-ProRule" id="PRU00175"/>
    </source>
</evidence>
<evidence type="ECO:0000256" key="5">
    <source>
        <dbReference type="SAM" id="MobiDB-lite"/>
    </source>
</evidence>
<dbReference type="InterPro" id="IPR013083">
    <property type="entry name" value="Znf_RING/FYVE/PHD"/>
</dbReference>
<keyword evidence="2 4" id="KW-0863">Zinc-finger</keyword>
<dbReference type="PANTHER" id="PTHR15710">
    <property type="entry name" value="E3 UBIQUITIN-PROTEIN LIGASE PRAJA"/>
    <property type="match status" value="1"/>
</dbReference>
<evidence type="ECO:0000313" key="7">
    <source>
        <dbReference type="EMBL" id="KAJ8477469.1"/>
    </source>
</evidence>
<organism evidence="7 8">
    <name type="scientific">Ensete ventricosum</name>
    <name type="common">Abyssinian banana</name>
    <name type="synonym">Musa ensete</name>
    <dbReference type="NCBI Taxonomy" id="4639"/>
    <lineage>
        <taxon>Eukaryota</taxon>
        <taxon>Viridiplantae</taxon>
        <taxon>Streptophyta</taxon>
        <taxon>Embryophyta</taxon>
        <taxon>Tracheophyta</taxon>
        <taxon>Spermatophyta</taxon>
        <taxon>Magnoliopsida</taxon>
        <taxon>Liliopsida</taxon>
        <taxon>Zingiberales</taxon>
        <taxon>Musaceae</taxon>
        <taxon>Ensete</taxon>
    </lineage>
</organism>
<dbReference type="GO" id="GO:0061630">
    <property type="term" value="F:ubiquitin protein ligase activity"/>
    <property type="evidence" value="ECO:0007669"/>
    <property type="project" value="TreeGrafter"/>
</dbReference>
<dbReference type="Pfam" id="PF13639">
    <property type="entry name" value="zf-RING_2"/>
    <property type="match status" value="1"/>
</dbReference>
<feature type="domain" description="RING-type" evidence="6">
    <location>
        <begin position="121"/>
        <end position="172"/>
    </location>
</feature>
<keyword evidence="3" id="KW-0862">Zinc</keyword>
<evidence type="ECO:0000256" key="3">
    <source>
        <dbReference type="ARBA" id="ARBA00022833"/>
    </source>
</evidence>
<name>A0AAV8QCD8_ENSVE</name>
<proteinExistence type="predicted"/>
<dbReference type="AlphaFoldDB" id="A0AAV8QCD8"/>
<dbReference type="PANTHER" id="PTHR15710:SF132">
    <property type="entry name" value="E3 UBIQUITIN-PROTEIN LIGASE MPSR1"/>
    <property type="match status" value="1"/>
</dbReference>
<dbReference type="SMART" id="SM00184">
    <property type="entry name" value="RING"/>
    <property type="match status" value="1"/>
</dbReference>
<feature type="compositionally biased region" description="Gly residues" evidence="5">
    <location>
        <begin position="17"/>
        <end position="26"/>
    </location>
</feature>
<feature type="region of interest" description="Disordered" evidence="5">
    <location>
        <begin position="1"/>
        <end position="26"/>
    </location>
</feature>
<dbReference type="InterPro" id="IPR001841">
    <property type="entry name" value="Znf_RING"/>
</dbReference>
<feature type="region of interest" description="Disordered" evidence="5">
    <location>
        <begin position="280"/>
        <end position="307"/>
    </location>
</feature>
<gene>
    <name evidence="7" type="ORF">OPV22_021196</name>
</gene>
<dbReference type="GO" id="GO:0005737">
    <property type="term" value="C:cytoplasm"/>
    <property type="evidence" value="ECO:0007669"/>
    <property type="project" value="TreeGrafter"/>
</dbReference>